<dbReference type="PANTHER" id="PTHR46520">
    <property type="entry name" value="SERINE BETA-LACTAMASE-LIKE PROTEIN LACTB, MITOCHONDRIAL"/>
    <property type="match status" value="1"/>
</dbReference>
<feature type="chain" id="PRO_5004191572" evidence="1">
    <location>
        <begin position="20"/>
        <end position="367"/>
    </location>
</feature>
<dbReference type="AlphaFoldDB" id="Q1ISZ8"/>
<dbReference type="Gene3D" id="3.40.710.10">
    <property type="entry name" value="DD-peptidase/beta-lactamase superfamily"/>
    <property type="match status" value="1"/>
</dbReference>
<name>Q1ISZ8_KORVE</name>
<gene>
    <name evidence="3" type="ordered locus">Acid345_0999</name>
</gene>
<evidence type="ECO:0000256" key="1">
    <source>
        <dbReference type="SAM" id="SignalP"/>
    </source>
</evidence>
<sequence>MRRVFALVLFLASAGSLLAQPLQPKQGKALMDLTHQMIETHHIPGASVGVVTNGTITTWADGLADVENRSAASPLTLYRLASVSKPISAVAAMTLVEQHRLDLDAPIQKYCPAFPEKQKPITTRELLSHTSGVRHYRDDEMSSAWTENTKHYDRPSEAFEMFASDPLKFDPGTKFGYSTYGYTVLGCVIEGASGEKFMDYLQKSVLAPAKMTHTLQDNLLTIIPNRTRYYDTEKDGTVINAGYMDSSYKLPGGGLISDVTDMSEFMIAMMQHTIVSQSTVDLMWTPVKTSDGKTSGYGLGFGTGDLHGWKTISHTGGQKGTSTIIYMVPEKQFGVVILTNLEGQGDALRETAAKIADEVLSATPKAQ</sequence>
<keyword evidence="1" id="KW-0732">Signal</keyword>
<dbReference type="RefSeq" id="WP_011521804.1">
    <property type="nucleotide sequence ID" value="NC_008009.1"/>
</dbReference>
<dbReference type="eggNOG" id="COG1680">
    <property type="taxonomic scope" value="Bacteria"/>
</dbReference>
<feature type="domain" description="Beta-lactamase-related" evidence="2">
    <location>
        <begin position="34"/>
        <end position="355"/>
    </location>
</feature>
<dbReference type="HOGENOM" id="CLU_020027_0_2_0"/>
<protein>
    <submittedName>
        <fullName evidence="3">Beta-lactamase</fullName>
    </submittedName>
</protein>
<dbReference type="EnsemblBacteria" id="ABF40002">
    <property type="protein sequence ID" value="ABF40002"/>
    <property type="gene ID" value="Acid345_0999"/>
</dbReference>
<reference evidence="3 4" key="1">
    <citation type="journal article" date="2009" name="Appl. Environ. Microbiol.">
        <title>Three genomes from the phylum Acidobacteria provide insight into the lifestyles of these microorganisms in soils.</title>
        <authorList>
            <person name="Ward N.L."/>
            <person name="Challacombe J.F."/>
            <person name="Janssen P.H."/>
            <person name="Henrissat B."/>
            <person name="Coutinho P.M."/>
            <person name="Wu M."/>
            <person name="Xie G."/>
            <person name="Haft D.H."/>
            <person name="Sait M."/>
            <person name="Badger J."/>
            <person name="Barabote R.D."/>
            <person name="Bradley B."/>
            <person name="Brettin T.S."/>
            <person name="Brinkac L.M."/>
            <person name="Bruce D."/>
            <person name="Creasy T."/>
            <person name="Daugherty S.C."/>
            <person name="Davidsen T.M."/>
            <person name="DeBoy R.T."/>
            <person name="Detter J.C."/>
            <person name="Dodson R.J."/>
            <person name="Durkin A.S."/>
            <person name="Ganapathy A."/>
            <person name="Gwinn-Giglio M."/>
            <person name="Han C.S."/>
            <person name="Khouri H."/>
            <person name="Kiss H."/>
            <person name="Kothari S.P."/>
            <person name="Madupu R."/>
            <person name="Nelson K.E."/>
            <person name="Nelson W.C."/>
            <person name="Paulsen I."/>
            <person name="Penn K."/>
            <person name="Ren Q."/>
            <person name="Rosovitz M.J."/>
            <person name="Selengut J.D."/>
            <person name="Shrivastava S."/>
            <person name="Sullivan S.A."/>
            <person name="Tapia R."/>
            <person name="Thompson L.S."/>
            <person name="Watkins K.L."/>
            <person name="Yang Q."/>
            <person name="Yu C."/>
            <person name="Zafar N."/>
            <person name="Zhou L."/>
            <person name="Kuske C.R."/>
        </authorList>
    </citation>
    <scope>NUCLEOTIDE SEQUENCE [LARGE SCALE GENOMIC DNA]</scope>
    <source>
        <strain evidence="3 4">Ellin345</strain>
    </source>
</reference>
<dbReference type="GO" id="GO:0008233">
    <property type="term" value="F:peptidase activity"/>
    <property type="evidence" value="ECO:0007669"/>
    <property type="project" value="TreeGrafter"/>
</dbReference>
<dbReference type="GO" id="GO:0019216">
    <property type="term" value="P:regulation of lipid metabolic process"/>
    <property type="evidence" value="ECO:0007669"/>
    <property type="project" value="TreeGrafter"/>
</dbReference>
<dbReference type="Pfam" id="PF00144">
    <property type="entry name" value="Beta-lactamase"/>
    <property type="match status" value="1"/>
</dbReference>
<dbReference type="SUPFAM" id="SSF56601">
    <property type="entry name" value="beta-lactamase/transpeptidase-like"/>
    <property type="match status" value="1"/>
</dbReference>
<evidence type="ECO:0000313" key="3">
    <source>
        <dbReference type="EMBL" id="ABF40002.1"/>
    </source>
</evidence>
<dbReference type="InterPro" id="IPR001466">
    <property type="entry name" value="Beta-lactam-related"/>
</dbReference>
<dbReference type="Proteomes" id="UP000002432">
    <property type="component" value="Chromosome"/>
</dbReference>
<organism evidence="3 4">
    <name type="scientific">Koribacter versatilis (strain Ellin345)</name>
    <dbReference type="NCBI Taxonomy" id="204669"/>
    <lineage>
        <taxon>Bacteria</taxon>
        <taxon>Pseudomonadati</taxon>
        <taxon>Acidobacteriota</taxon>
        <taxon>Terriglobia</taxon>
        <taxon>Terriglobales</taxon>
        <taxon>Candidatus Korobacteraceae</taxon>
        <taxon>Candidatus Korobacter</taxon>
    </lineage>
</organism>
<dbReference type="PANTHER" id="PTHR46520:SF1">
    <property type="entry name" value="SERINE BETA-LACTAMASE-LIKE PROTEIN LACTB, MITOCHONDRIAL"/>
    <property type="match status" value="1"/>
</dbReference>
<proteinExistence type="predicted"/>
<dbReference type="InterPro" id="IPR012338">
    <property type="entry name" value="Beta-lactam/transpept-like"/>
</dbReference>
<feature type="signal peptide" evidence="1">
    <location>
        <begin position="1"/>
        <end position="19"/>
    </location>
</feature>
<dbReference type="STRING" id="204669.Acid345_0999"/>
<dbReference type="OrthoDB" id="9797709at2"/>
<evidence type="ECO:0000313" key="4">
    <source>
        <dbReference type="Proteomes" id="UP000002432"/>
    </source>
</evidence>
<evidence type="ECO:0000259" key="2">
    <source>
        <dbReference type="Pfam" id="PF00144"/>
    </source>
</evidence>
<dbReference type="InterPro" id="IPR052794">
    <property type="entry name" value="Mito_Ser_Protease_LACTB"/>
</dbReference>
<dbReference type="EMBL" id="CP000360">
    <property type="protein sequence ID" value="ABF40002.1"/>
    <property type="molecule type" value="Genomic_DNA"/>
</dbReference>
<keyword evidence="4" id="KW-1185">Reference proteome</keyword>
<dbReference type="GO" id="GO:0006508">
    <property type="term" value="P:proteolysis"/>
    <property type="evidence" value="ECO:0007669"/>
    <property type="project" value="TreeGrafter"/>
</dbReference>
<dbReference type="KEGG" id="aba:Acid345_0999"/>
<accession>Q1ISZ8</accession>